<dbReference type="PANTHER" id="PTHR30354">
    <property type="entry name" value="GNT FAMILY GLUCONATE TRANSPORTER"/>
    <property type="match status" value="1"/>
</dbReference>
<dbReference type="PIRSF" id="PIRSF002746">
    <property type="entry name" value="Gluconate_transporter"/>
    <property type="match status" value="1"/>
</dbReference>
<evidence type="ECO:0000256" key="3">
    <source>
        <dbReference type="ARBA" id="ARBA00022475"/>
    </source>
</evidence>
<evidence type="ECO:0000256" key="4">
    <source>
        <dbReference type="ARBA" id="ARBA00022692"/>
    </source>
</evidence>
<dbReference type="PANTHER" id="PTHR30354:SF22">
    <property type="entry name" value="HIGH-AFFINITY GLUCONATE TRANSPORTER"/>
    <property type="match status" value="1"/>
</dbReference>
<feature type="transmembrane region" description="Helical" evidence="8">
    <location>
        <begin position="44"/>
        <end position="64"/>
    </location>
</feature>
<keyword evidence="10" id="KW-1185">Reference proteome</keyword>
<protein>
    <submittedName>
        <fullName evidence="9">Gluconate:H+ symporter</fullName>
    </submittedName>
</protein>
<feature type="transmembrane region" description="Helical" evidence="8">
    <location>
        <begin position="76"/>
        <end position="94"/>
    </location>
</feature>
<dbReference type="Pfam" id="PF02447">
    <property type="entry name" value="GntP_permease"/>
    <property type="match status" value="1"/>
</dbReference>
<feature type="transmembrane region" description="Helical" evidence="8">
    <location>
        <begin position="20"/>
        <end position="38"/>
    </location>
</feature>
<dbReference type="InterPro" id="IPR003474">
    <property type="entry name" value="Glcn_transporter"/>
</dbReference>
<feature type="transmembrane region" description="Helical" evidence="8">
    <location>
        <begin position="292"/>
        <end position="314"/>
    </location>
</feature>
<evidence type="ECO:0000256" key="2">
    <source>
        <dbReference type="ARBA" id="ARBA00022448"/>
    </source>
</evidence>
<feature type="transmembrane region" description="Helical" evidence="8">
    <location>
        <begin position="114"/>
        <end position="147"/>
    </location>
</feature>
<dbReference type="RefSeq" id="WP_345633211.1">
    <property type="nucleotide sequence ID" value="NZ_BAABJQ010000015.1"/>
</dbReference>
<evidence type="ECO:0000313" key="9">
    <source>
        <dbReference type="EMBL" id="GAA5191494.1"/>
    </source>
</evidence>
<feature type="transmembrane region" description="Helical" evidence="8">
    <location>
        <begin position="443"/>
        <end position="464"/>
    </location>
</feature>
<evidence type="ECO:0000256" key="6">
    <source>
        <dbReference type="ARBA" id="ARBA00023136"/>
    </source>
</evidence>
<keyword evidence="3" id="KW-1003">Cell membrane</keyword>
<feature type="transmembrane region" description="Helical" evidence="8">
    <location>
        <begin position="321"/>
        <end position="341"/>
    </location>
</feature>
<organism evidence="9 10">
    <name type="scientific">Rugosimonospora acidiphila</name>
    <dbReference type="NCBI Taxonomy" id="556531"/>
    <lineage>
        <taxon>Bacteria</taxon>
        <taxon>Bacillati</taxon>
        <taxon>Actinomycetota</taxon>
        <taxon>Actinomycetes</taxon>
        <taxon>Micromonosporales</taxon>
        <taxon>Micromonosporaceae</taxon>
        <taxon>Rugosimonospora</taxon>
    </lineage>
</organism>
<feature type="transmembrane region" description="Helical" evidence="8">
    <location>
        <begin position="248"/>
        <end position="272"/>
    </location>
</feature>
<comment type="caution">
    <text evidence="9">The sequence shown here is derived from an EMBL/GenBank/DDBJ whole genome shotgun (WGS) entry which is preliminary data.</text>
</comment>
<dbReference type="EMBL" id="BAABJQ010000015">
    <property type="protein sequence ID" value="GAA5191494.1"/>
    <property type="molecule type" value="Genomic_DNA"/>
</dbReference>
<dbReference type="NCBIfam" id="TIGR00791">
    <property type="entry name" value="gntP"/>
    <property type="match status" value="1"/>
</dbReference>
<evidence type="ECO:0000256" key="5">
    <source>
        <dbReference type="ARBA" id="ARBA00022989"/>
    </source>
</evidence>
<evidence type="ECO:0000256" key="8">
    <source>
        <dbReference type="SAM" id="Phobius"/>
    </source>
</evidence>
<dbReference type="Proteomes" id="UP001501570">
    <property type="component" value="Unassembled WGS sequence"/>
</dbReference>
<accession>A0ABP9S7R5</accession>
<feature type="transmembrane region" description="Helical" evidence="8">
    <location>
        <begin position="361"/>
        <end position="394"/>
    </location>
</feature>
<keyword evidence="6 8" id="KW-0472">Membrane</keyword>
<comment type="subcellular location">
    <subcellularLocation>
        <location evidence="1">Cell membrane</location>
        <topology evidence="1">Multi-pass membrane protein</topology>
    </subcellularLocation>
</comment>
<evidence type="ECO:0000256" key="7">
    <source>
        <dbReference type="ARBA" id="ARBA00049663"/>
    </source>
</evidence>
<keyword evidence="5 8" id="KW-1133">Transmembrane helix</keyword>
<feature type="transmembrane region" description="Helical" evidence="8">
    <location>
        <begin position="154"/>
        <end position="172"/>
    </location>
</feature>
<gene>
    <name evidence="9" type="ORF">GCM10023322_49010</name>
</gene>
<name>A0ABP9S7R5_9ACTN</name>
<sequence length="468" mass="47320">MYTLHIEAAAQPWGTHDTRLIAVTVLGIAIVVALIVLAKTHPFLSLLVGSAFVGVASGVPLGKIVTNFESGVGSTLQEVGLLIALGAMLGKLLADSGGADRVIDTLLSKAPPAAVPWATALVAIIVGIPMFFEIGLVLLLPVIVLVAQRSGLRLMRVAIPALAGLSVLHGLIPPHPGPLLAISAVHAQLGTTLALGLLVALPTVVVCGPLLSVVIARRVPVGAPERAGGVDTTAGGTRGDEVTRPPSFGATLFTILFPVILMLLKALADIVWPDAKHAPMARTVLDFIGEPLVALTLAVLLAMVTFGYAVGFTGSAVASRIGASVAPVAAVILIVGAGGGFKQTLIGAGVGDTVAKFANSAHLSVLVLGYLIAVALRLATGSATVATITAAGIVGPLATSLSPTHAALLALAIGTGSLFLSHVNDAGFWLVKESFGLTVGQTFASWSVMETAVSLVGFGFIMLLSTVT</sequence>
<evidence type="ECO:0000256" key="1">
    <source>
        <dbReference type="ARBA" id="ARBA00004651"/>
    </source>
</evidence>
<keyword evidence="2" id="KW-0813">Transport</keyword>
<feature type="transmembrane region" description="Helical" evidence="8">
    <location>
        <begin position="406"/>
        <end position="423"/>
    </location>
</feature>
<keyword evidence="4 8" id="KW-0812">Transmembrane</keyword>
<comment type="similarity">
    <text evidence="7">Belongs to the GntP permease family.</text>
</comment>
<proteinExistence type="inferred from homology"/>
<reference evidence="10" key="1">
    <citation type="journal article" date="2019" name="Int. J. Syst. Evol. Microbiol.">
        <title>The Global Catalogue of Microorganisms (GCM) 10K type strain sequencing project: providing services to taxonomists for standard genome sequencing and annotation.</title>
        <authorList>
            <consortium name="The Broad Institute Genomics Platform"/>
            <consortium name="The Broad Institute Genome Sequencing Center for Infectious Disease"/>
            <person name="Wu L."/>
            <person name="Ma J."/>
        </authorList>
    </citation>
    <scope>NUCLEOTIDE SEQUENCE [LARGE SCALE GENOMIC DNA]</scope>
    <source>
        <strain evidence="10">JCM 18304</strain>
    </source>
</reference>
<evidence type="ECO:0000313" key="10">
    <source>
        <dbReference type="Proteomes" id="UP001501570"/>
    </source>
</evidence>
<feature type="transmembrane region" description="Helical" evidence="8">
    <location>
        <begin position="192"/>
        <end position="216"/>
    </location>
</feature>